<evidence type="ECO:0000256" key="2">
    <source>
        <dbReference type="ARBA" id="ARBA00007613"/>
    </source>
</evidence>
<comment type="caution">
    <text evidence="9">The sequence shown here is derived from an EMBL/GenBank/DDBJ whole genome shotgun (WGS) entry which is preliminary data.</text>
</comment>
<dbReference type="PANTHER" id="PTHR30026">
    <property type="entry name" value="OUTER MEMBRANE PROTEIN TOLC"/>
    <property type="match status" value="1"/>
</dbReference>
<evidence type="ECO:0000256" key="4">
    <source>
        <dbReference type="ARBA" id="ARBA00022452"/>
    </source>
</evidence>
<dbReference type="Gene3D" id="1.20.1600.10">
    <property type="entry name" value="Outer membrane efflux proteins (OEP)"/>
    <property type="match status" value="1"/>
</dbReference>
<comment type="similarity">
    <text evidence="2">Belongs to the outer membrane factor (OMF) (TC 1.B.17) family.</text>
</comment>
<keyword evidence="3" id="KW-0813">Transport</keyword>
<name>A0A6I4I5Z3_9SPHI</name>
<keyword evidence="6" id="KW-0472">Membrane</keyword>
<evidence type="ECO:0000313" key="10">
    <source>
        <dbReference type="Proteomes" id="UP000434850"/>
    </source>
</evidence>
<dbReference type="InterPro" id="IPR003423">
    <property type="entry name" value="OMP_efflux"/>
</dbReference>
<dbReference type="EMBL" id="WQLA01000002">
    <property type="protein sequence ID" value="MVN90615.1"/>
    <property type="molecule type" value="Genomic_DNA"/>
</dbReference>
<evidence type="ECO:0000256" key="1">
    <source>
        <dbReference type="ARBA" id="ARBA00004442"/>
    </source>
</evidence>
<feature type="chain" id="PRO_5026266171" evidence="8">
    <location>
        <begin position="25"/>
        <end position="462"/>
    </location>
</feature>
<evidence type="ECO:0000256" key="5">
    <source>
        <dbReference type="ARBA" id="ARBA00022692"/>
    </source>
</evidence>
<dbReference type="AlphaFoldDB" id="A0A6I4I5Z3"/>
<reference evidence="9 10" key="1">
    <citation type="submission" date="2019-12" db="EMBL/GenBank/DDBJ databases">
        <title>Mucilaginibacter sp. HME9299 genome sequencing and assembly.</title>
        <authorList>
            <person name="Kang H."/>
            <person name="Kim H."/>
            <person name="Joh K."/>
        </authorList>
    </citation>
    <scope>NUCLEOTIDE SEQUENCE [LARGE SCALE GENOMIC DNA]</scope>
    <source>
        <strain evidence="9 10">HME9299</strain>
    </source>
</reference>
<dbReference type="InterPro" id="IPR051906">
    <property type="entry name" value="TolC-like"/>
</dbReference>
<feature type="signal peptide" evidence="8">
    <location>
        <begin position="1"/>
        <end position="24"/>
    </location>
</feature>
<evidence type="ECO:0000256" key="6">
    <source>
        <dbReference type="ARBA" id="ARBA00023136"/>
    </source>
</evidence>
<comment type="subcellular location">
    <subcellularLocation>
        <location evidence="1">Cell outer membrane</location>
    </subcellularLocation>
</comment>
<keyword evidence="5" id="KW-0812">Transmembrane</keyword>
<accession>A0A6I4I5Z3</accession>
<dbReference type="PANTHER" id="PTHR30026:SF20">
    <property type="entry name" value="OUTER MEMBRANE PROTEIN TOLC"/>
    <property type="match status" value="1"/>
</dbReference>
<evidence type="ECO:0000313" key="9">
    <source>
        <dbReference type="EMBL" id="MVN90615.1"/>
    </source>
</evidence>
<gene>
    <name evidence="9" type="ORF">GO816_05705</name>
</gene>
<dbReference type="RefSeq" id="WP_157540392.1">
    <property type="nucleotide sequence ID" value="NZ_WQLA01000002.1"/>
</dbReference>
<dbReference type="GO" id="GO:0009279">
    <property type="term" value="C:cell outer membrane"/>
    <property type="evidence" value="ECO:0007669"/>
    <property type="project" value="UniProtKB-SubCell"/>
</dbReference>
<evidence type="ECO:0000256" key="8">
    <source>
        <dbReference type="SAM" id="SignalP"/>
    </source>
</evidence>
<keyword evidence="8" id="KW-0732">Signal</keyword>
<organism evidence="9 10">
    <name type="scientific">Mucilaginibacter aquatilis</name>
    <dbReference type="NCBI Taxonomy" id="1517760"/>
    <lineage>
        <taxon>Bacteria</taxon>
        <taxon>Pseudomonadati</taxon>
        <taxon>Bacteroidota</taxon>
        <taxon>Sphingobacteriia</taxon>
        <taxon>Sphingobacteriales</taxon>
        <taxon>Sphingobacteriaceae</taxon>
        <taxon>Mucilaginibacter</taxon>
    </lineage>
</organism>
<dbReference type="GO" id="GO:1990281">
    <property type="term" value="C:efflux pump complex"/>
    <property type="evidence" value="ECO:0007669"/>
    <property type="project" value="TreeGrafter"/>
</dbReference>
<keyword evidence="10" id="KW-1185">Reference proteome</keyword>
<evidence type="ECO:0000256" key="7">
    <source>
        <dbReference type="ARBA" id="ARBA00023237"/>
    </source>
</evidence>
<dbReference type="GO" id="GO:0015562">
    <property type="term" value="F:efflux transmembrane transporter activity"/>
    <property type="evidence" value="ECO:0007669"/>
    <property type="project" value="InterPro"/>
</dbReference>
<dbReference type="Pfam" id="PF02321">
    <property type="entry name" value="OEP"/>
    <property type="match status" value="2"/>
</dbReference>
<keyword evidence="4" id="KW-1134">Transmembrane beta strand</keyword>
<dbReference type="Proteomes" id="UP000434850">
    <property type="component" value="Unassembled WGS sequence"/>
</dbReference>
<proteinExistence type="inferred from homology"/>
<sequence>MLRLKLSWCLGFLLLAPRLLYAQAQPSMSLKYLLQKVSQSAPTLLTDSSAILIKEAQARETGLNWLPNLKLNYQANIGTNNNVAGPYFGYGIVPSNNRGVRDESNTTTVLANLGIAAFDWELYNFGSYKAQNKAAEADIEVQKTQFATSKYNLEAYTIENYLQLLRLQEYEAIQLRNIERNKEIRRSIRALARSGIRAGVDTSIAEAELSKSRLNYIELTNQSKQIQLKLSAISGLPYQTIIPDTTAESKLFGQSAEMKLFNADTLNHPLVSYYSSLYNSSLQHEEAVKKSYNPKVLLQAAVWGRGASLDAEQNFKPLHTGWGFQRENYLVGVGITYNLFDIKRKQIKVNTQKLTSQYALNKLNEQRTLLNASAIQADANVSTALERLNEIPNQLKAANAAYRQKFSLYKNGLTDIIELNAALNLLYRAEIDLISARYSYVQALFQKAVTENQVNTVINLLN</sequence>
<dbReference type="GO" id="GO:0015288">
    <property type="term" value="F:porin activity"/>
    <property type="evidence" value="ECO:0007669"/>
    <property type="project" value="TreeGrafter"/>
</dbReference>
<dbReference type="OrthoDB" id="654853at2"/>
<evidence type="ECO:0000256" key="3">
    <source>
        <dbReference type="ARBA" id="ARBA00022448"/>
    </source>
</evidence>
<dbReference type="SUPFAM" id="SSF56954">
    <property type="entry name" value="Outer membrane efflux proteins (OEP)"/>
    <property type="match status" value="1"/>
</dbReference>
<keyword evidence="7" id="KW-0998">Cell outer membrane</keyword>
<protein>
    <submittedName>
        <fullName evidence="9">TolC family protein</fullName>
    </submittedName>
</protein>